<dbReference type="Pfam" id="PF24254">
    <property type="entry name" value="DUF7455"/>
    <property type="match status" value="1"/>
</dbReference>
<sequence>MKESTLLEPTKLKASDRCDACGARAWVEVVMKSGSLLFCAHHARALRDSYSKTAVAVHDYTDELEA</sequence>
<dbReference type="InterPro" id="IPR055878">
    <property type="entry name" value="DUF7455"/>
</dbReference>
<dbReference type="Proteomes" id="UP001247542">
    <property type="component" value="Unassembled WGS sequence"/>
</dbReference>
<proteinExistence type="predicted"/>
<keyword evidence="3" id="KW-1185">Reference proteome</keyword>
<organism evidence="2 3">
    <name type="scientific">Gleimia hominis</name>
    <dbReference type="NCBI Taxonomy" id="595468"/>
    <lineage>
        <taxon>Bacteria</taxon>
        <taxon>Bacillati</taxon>
        <taxon>Actinomycetota</taxon>
        <taxon>Actinomycetes</taxon>
        <taxon>Actinomycetales</taxon>
        <taxon>Actinomycetaceae</taxon>
        <taxon>Gleimia</taxon>
    </lineage>
</organism>
<reference evidence="2 3" key="1">
    <citation type="submission" date="2023-06" db="EMBL/GenBank/DDBJ databases">
        <title>Draft genome sequence of Gleimia hominis type strain CCUG 57540T.</title>
        <authorList>
            <person name="Salva-Serra F."/>
            <person name="Cardew S."/>
            <person name="Jensie Markopoulos S."/>
            <person name="Ohlen M."/>
            <person name="Inganas E."/>
            <person name="Svensson-Stadler L."/>
            <person name="Moore E.R.B."/>
        </authorList>
    </citation>
    <scope>NUCLEOTIDE SEQUENCE [LARGE SCALE GENOMIC DNA]</scope>
    <source>
        <strain evidence="2 3">CCUG 57540</strain>
    </source>
</reference>
<evidence type="ECO:0000313" key="3">
    <source>
        <dbReference type="Proteomes" id="UP001247542"/>
    </source>
</evidence>
<dbReference type="RefSeq" id="WP_102215703.1">
    <property type="nucleotide sequence ID" value="NZ_CP126963.1"/>
</dbReference>
<comment type="caution">
    <text evidence="2">The sequence shown here is derived from an EMBL/GenBank/DDBJ whole genome shotgun (WGS) entry which is preliminary data.</text>
</comment>
<evidence type="ECO:0000313" key="2">
    <source>
        <dbReference type="EMBL" id="MDT3767745.1"/>
    </source>
</evidence>
<name>A0ABU3IBI7_9ACTO</name>
<feature type="domain" description="DUF7455" evidence="1">
    <location>
        <begin position="12"/>
        <end position="63"/>
    </location>
</feature>
<gene>
    <name evidence="2" type="ORF">QS713_06690</name>
</gene>
<dbReference type="EMBL" id="JASXSX010000001">
    <property type="protein sequence ID" value="MDT3767745.1"/>
    <property type="molecule type" value="Genomic_DNA"/>
</dbReference>
<accession>A0ABU3IBI7</accession>
<protein>
    <recommendedName>
        <fullName evidence="1">DUF7455 domain-containing protein</fullName>
    </recommendedName>
</protein>
<evidence type="ECO:0000259" key="1">
    <source>
        <dbReference type="Pfam" id="PF24254"/>
    </source>
</evidence>